<organism evidence="10 11">
    <name type="scientific">Eiseniibacteriota bacterium</name>
    <dbReference type="NCBI Taxonomy" id="2212470"/>
    <lineage>
        <taxon>Bacteria</taxon>
        <taxon>Candidatus Eiseniibacteriota</taxon>
    </lineage>
</organism>
<dbReference type="InterPro" id="IPR025944">
    <property type="entry name" value="Sigma_54_int_dom_CS"/>
</dbReference>
<dbReference type="Gene3D" id="3.40.50.2300">
    <property type="match status" value="1"/>
</dbReference>
<keyword evidence="3" id="KW-0067">ATP-binding</keyword>
<dbReference type="PROSITE" id="PS00675">
    <property type="entry name" value="SIGMA54_INTERACT_1"/>
    <property type="match status" value="1"/>
</dbReference>
<keyword evidence="2" id="KW-0547">Nucleotide-binding</keyword>
<dbReference type="SMART" id="SM00382">
    <property type="entry name" value="AAA"/>
    <property type="match status" value="1"/>
</dbReference>
<dbReference type="Pfam" id="PF00158">
    <property type="entry name" value="Sigma54_activat"/>
    <property type="match status" value="1"/>
</dbReference>
<dbReference type="SUPFAM" id="SSF52540">
    <property type="entry name" value="P-loop containing nucleoside triphosphate hydrolases"/>
    <property type="match status" value="1"/>
</dbReference>
<evidence type="ECO:0000256" key="6">
    <source>
        <dbReference type="ARBA" id="ARBA00023163"/>
    </source>
</evidence>
<dbReference type="InterPro" id="IPR025943">
    <property type="entry name" value="Sigma_54_int_dom_ATP-bd_2"/>
</dbReference>
<evidence type="ECO:0000313" key="10">
    <source>
        <dbReference type="EMBL" id="MBU2689443.1"/>
    </source>
</evidence>
<dbReference type="SUPFAM" id="SSF52172">
    <property type="entry name" value="CheY-like"/>
    <property type="match status" value="1"/>
</dbReference>
<dbReference type="GO" id="GO:0043565">
    <property type="term" value="F:sequence-specific DNA binding"/>
    <property type="evidence" value="ECO:0007669"/>
    <property type="project" value="InterPro"/>
</dbReference>
<name>A0A948RTU1_UNCEI</name>
<dbReference type="Gene3D" id="3.40.50.300">
    <property type="entry name" value="P-loop containing nucleotide triphosphate hydrolases"/>
    <property type="match status" value="1"/>
</dbReference>
<protein>
    <submittedName>
        <fullName evidence="10">Sigma-54 dependent transcriptional regulator</fullName>
    </submittedName>
</protein>
<dbReference type="GO" id="GO:0005524">
    <property type="term" value="F:ATP binding"/>
    <property type="evidence" value="ECO:0007669"/>
    <property type="project" value="UniProtKB-KW"/>
</dbReference>
<dbReference type="PRINTS" id="PR01590">
    <property type="entry name" value="HTHFIS"/>
</dbReference>
<dbReference type="CDD" id="cd00009">
    <property type="entry name" value="AAA"/>
    <property type="match status" value="1"/>
</dbReference>
<dbReference type="PROSITE" id="PS00688">
    <property type="entry name" value="SIGMA54_INTERACT_3"/>
    <property type="match status" value="1"/>
</dbReference>
<dbReference type="SUPFAM" id="SSF46689">
    <property type="entry name" value="Homeodomain-like"/>
    <property type="match status" value="1"/>
</dbReference>
<dbReference type="InterPro" id="IPR002197">
    <property type="entry name" value="HTH_Fis"/>
</dbReference>
<dbReference type="Pfam" id="PF25601">
    <property type="entry name" value="AAA_lid_14"/>
    <property type="match status" value="1"/>
</dbReference>
<dbReference type="InterPro" id="IPR027417">
    <property type="entry name" value="P-loop_NTPase"/>
</dbReference>
<dbReference type="InterPro" id="IPR009057">
    <property type="entry name" value="Homeodomain-like_sf"/>
</dbReference>
<dbReference type="Gene3D" id="1.10.10.60">
    <property type="entry name" value="Homeodomain-like"/>
    <property type="match status" value="1"/>
</dbReference>
<accession>A0A948RTU1</accession>
<evidence type="ECO:0000256" key="5">
    <source>
        <dbReference type="ARBA" id="ARBA00023125"/>
    </source>
</evidence>
<dbReference type="PROSITE" id="PS50045">
    <property type="entry name" value="SIGMA54_INTERACT_4"/>
    <property type="match status" value="1"/>
</dbReference>
<evidence type="ECO:0000256" key="4">
    <source>
        <dbReference type="ARBA" id="ARBA00023015"/>
    </source>
</evidence>
<proteinExistence type="predicted"/>
<dbReference type="FunFam" id="3.40.50.300:FF:000006">
    <property type="entry name" value="DNA-binding transcriptional regulator NtrC"/>
    <property type="match status" value="1"/>
</dbReference>
<dbReference type="PANTHER" id="PTHR32071">
    <property type="entry name" value="TRANSCRIPTIONAL REGULATORY PROTEIN"/>
    <property type="match status" value="1"/>
</dbReference>
<evidence type="ECO:0000313" key="11">
    <source>
        <dbReference type="Proteomes" id="UP000777784"/>
    </source>
</evidence>
<dbReference type="GO" id="GO:0006355">
    <property type="term" value="P:regulation of DNA-templated transcription"/>
    <property type="evidence" value="ECO:0007669"/>
    <property type="project" value="InterPro"/>
</dbReference>
<evidence type="ECO:0000259" key="8">
    <source>
        <dbReference type="PROSITE" id="PS50045"/>
    </source>
</evidence>
<comment type="caution">
    <text evidence="10">The sequence shown here is derived from an EMBL/GenBank/DDBJ whole genome shotgun (WGS) entry which is preliminary data.</text>
</comment>
<dbReference type="InterPro" id="IPR002078">
    <property type="entry name" value="Sigma_54_int"/>
</dbReference>
<dbReference type="SMART" id="SM00448">
    <property type="entry name" value="REC"/>
    <property type="match status" value="1"/>
</dbReference>
<dbReference type="PROSITE" id="PS00676">
    <property type="entry name" value="SIGMA54_INTERACT_2"/>
    <property type="match status" value="1"/>
</dbReference>
<dbReference type="Pfam" id="PF00072">
    <property type="entry name" value="Response_reg"/>
    <property type="match status" value="1"/>
</dbReference>
<dbReference type="Proteomes" id="UP000777784">
    <property type="component" value="Unassembled WGS sequence"/>
</dbReference>
<dbReference type="InterPro" id="IPR003593">
    <property type="entry name" value="AAA+_ATPase"/>
</dbReference>
<gene>
    <name evidence="10" type="ORF">KJ970_00820</name>
</gene>
<evidence type="ECO:0000259" key="9">
    <source>
        <dbReference type="PROSITE" id="PS50110"/>
    </source>
</evidence>
<dbReference type="InterPro" id="IPR025662">
    <property type="entry name" value="Sigma_54_int_dom_ATP-bd_1"/>
</dbReference>
<keyword evidence="6" id="KW-0804">Transcription</keyword>
<evidence type="ECO:0000256" key="3">
    <source>
        <dbReference type="ARBA" id="ARBA00022840"/>
    </source>
</evidence>
<reference evidence="10" key="1">
    <citation type="submission" date="2021-05" db="EMBL/GenBank/DDBJ databases">
        <title>Energy efficiency and biological interactions define the core microbiome of deep oligotrophic groundwater.</title>
        <authorList>
            <person name="Mehrshad M."/>
            <person name="Lopez-Fernandez M."/>
            <person name="Bell E."/>
            <person name="Bernier-Latmani R."/>
            <person name="Bertilsson S."/>
            <person name="Dopson M."/>
        </authorList>
    </citation>
    <scope>NUCLEOTIDE SEQUENCE</scope>
    <source>
        <strain evidence="10">Modern_marine.mb.64</strain>
    </source>
</reference>
<feature type="domain" description="Response regulatory" evidence="9">
    <location>
        <begin position="14"/>
        <end position="128"/>
    </location>
</feature>
<keyword evidence="4" id="KW-0805">Transcription regulation</keyword>
<evidence type="ECO:0000256" key="1">
    <source>
        <dbReference type="ARBA" id="ARBA00022553"/>
    </source>
</evidence>
<keyword evidence="5" id="KW-0238">DNA-binding</keyword>
<dbReference type="InterPro" id="IPR011006">
    <property type="entry name" value="CheY-like_superfamily"/>
</dbReference>
<feature type="modified residue" description="4-aspartylphosphate" evidence="7">
    <location>
        <position position="63"/>
    </location>
</feature>
<dbReference type="InterPro" id="IPR001789">
    <property type="entry name" value="Sig_transdc_resp-reg_receiver"/>
</dbReference>
<feature type="domain" description="Sigma-54 factor interaction" evidence="8">
    <location>
        <begin position="150"/>
        <end position="379"/>
    </location>
</feature>
<evidence type="ECO:0000256" key="2">
    <source>
        <dbReference type="ARBA" id="ARBA00022741"/>
    </source>
</evidence>
<sequence length="485" mass="54221">MNVSYKTPAETTSRILIIDDEAPIRQTIATLLEMDGHEVIHAENLAVGRRSLTESSPDILFLDVWLPDGHGVEFLPWIRRRFPALPILMISGQADIAMAVKAIHEGAMDFLEKPLSAERVLVAVRNAQRFRSLENENLRLREAAGLGGPFIYESAAMEKTLEEITRAARTETPVLLTGESGTGKERLAHFLHEHSPRKEGPFVAVNAAAIPQDLLESELFGHEKGAFTGAMTRRIGRFQSAHGGTLFLDEIGDMPESLQAKLLRVLESGMVEPLGGTAAVPVNVRFLSATHRDLAHEVESGRFRLDLYHRLAVLVIRIPPLRERQEDILALTRHYISQFTVLHGLGRHTLTSEAEAALLSYSWPGNVRELRNLIERIFILEADGPVDRAAVERLQAQNPMIEPENSSLLVRKSAAMAGPFSDSRPEESPTAAQTYKEHFALWEKQLLQNILDAESWNVARAAARLGLDRSHLHRKIRQYDIIRPH</sequence>
<dbReference type="AlphaFoldDB" id="A0A948RTU1"/>
<dbReference type="PANTHER" id="PTHR32071:SF17">
    <property type="entry name" value="TRANSCRIPTIONAL REGULATOR (NTRC FAMILY)"/>
    <property type="match status" value="1"/>
</dbReference>
<dbReference type="GO" id="GO:0000160">
    <property type="term" value="P:phosphorelay signal transduction system"/>
    <property type="evidence" value="ECO:0007669"/>
    <property type="project" value="InterPro"/>
</dbReference>
<evidence type="ECO:0000256" key="7">
    <source>
        <dbReference type="PROSITE-ProRule" id="PRU00169"/>
    </source>
</evidence>
<dbReference type="Pfam" id="PF02954">
    <property type="entry name" value="HTH_8"/>
    <property type="match status" value="1"/>
</dbReference>
<dbReference type="InterPro" id="IPR058031">
    <property type="entry name" value="AAA_lid_NorR"/>
</dbReference>
<dbReference type="Gene3D" id="1.10.8.60">
    <property type="match status" value="1"/>
</dbReference>
<dbReference type="EMBL" id="JAHJDP010000004">
    <property type="protein sequence ID" value="MBU2689443.1"/>
    <property type="molecule type" value="Genomic_DNA"/>
</dbReference>
<dbReference type="PROSITE" id="PS50110">
    <property type="entry name" value="RESPONSE_REGULATORY"/>
    <property type="match status" value="1"/>
</dbReference>
<keyword evidence="1 7" id="KW-0597">Phosphoprotein</keyword>